<evidence type="ECO:0000313" key="9">
    <source>
        <dbReference type="EMBL" id="TGN18184.1"/>
    </source>
</evidence>
<keyword evidence="3 7" id="KW-0227">DNA damage</keyword>
<dbReference type="GO" id="GO:0006302">
    <property type="term" value="P:double-strand break repair"/>
    <property type="evidence" value="ECO:0007669"/>
    <property type="project" value="TreeGrafter"/>
</dbReference>
<proteinExistence type="inferred from homology"/>
<keyword evidence="10" id="KW-1185">Reference proteome</keyword>
<dbReference type="Proteomes" id="UP000298058">
    <property type="component" value="Unassembled WGS sequence"/>
</dbReference>
<dbReference type="EMBL" id="RQHW01000047">
    <property type="protein sequence ID" value="TGN18184.1"/>
    <property type="molecule type" value="Genomic_DNA"/>
</dbReference>
<evidence type="ECO:0000256" key="7">
    <source>
        <dbReference type="HAMAP-Rule" id="MF_00201"/>
    </source>
</evidence>
<dbReference type="Pfam" id="PF02565">
    <property type="entry name" value="RecO_C"/>
    <property type="match status" value="1"/>
</dbReference>
<dbReference type="InterPro" id="IPR037278">
    <property type="entry name" value="ARFGAP/RecO"/>
</dbReference>
<protein>
    <recommendedName>
        <fullName evidence="2 7">DNA repair protein RecO</fullName>
    </recommendedName>
    <alternativeName>
        <fullName evidence="6 7">Recombination protein O</fullName>
    </alternativeName>
</protein>
<dbReference type="InterPro" id="IPR003717">
    <property type="entry name" value="RecO"/>
</dbReference>
<comment type="caution">
    <text evidence="9">The sequence shown here is derived from an EMBL/GenBank/DDBJ whole genome shotgun (WGS) entry which is preliminary data.</text>
</comment>
<comment type="similarity">
    <text evidence="1 7">Belongs to the RecO family.</text>
</comment>
<name>A0A4R9LVC4_9LEPT</name>
<dbReference type="InterPro" id="IPR042242">
    <property type="entry name" value="RecO_C"/>
</dbReference>
<dbReference type="Pfam" id="PF11967">
    <property type="entry name" value="RecO_N"/>
    <property type="match status" value="1"/>
</dbReference>
<keyword evidence="4 7" id="KW-0233">DNA recombination</keyword>
<comment type="function">
    <text evidence="7">Involved in DNA repair and RecF pathway recombination.</text>
</comment>
<evidence type="ECO:0000259" key="8">
    <source>
        <dbReference type="Pfam" id="PF11967"/>
    </source>
</evidence>
<dbReference type="Gene3D" id="1.20.1440.120">
    <property type="entry name" value="Recombination protein O, C-terminal domain"/>
    <property type="match status" value="1"/>
</dbReference>
<dbReference type="NCBIfam" id="TIGR00613">
    <property type="entry name" value="reco"/>
    <property type="match status" value="1"/>
</dbReference>
<dbReference type="AlphaFoldDB" id="A0A4R9LVC4"/>
<evidence type="ECO:0000256" key="6">
    <source>
        <dbReference type="ARBA" id="ARBA00033409"/>
    </source>
</evidence>
<evidence type="ECO:0000256" key="1">
    <source>
        <dbReference type="ARBA" id="ARBA00007452"/>
    </source>
</evidence>
<accession>A0A4R9LVC4</accession>
<dbReference type="InterPro" id="IPR012340">
    <property type="entry name" value="NA-bd_OB-fold"/>
</dbReference>
<dbReference type="Gene3D" id="2.40.50.140">
    <property type="entry name" value="Nucleic acid-binding proteins"/>
    <property type="match status" value="1"/>
</dbReference>
<dbReference type="PANTHER" id="PTHR33991:SF1">
    <property type="entry name" value="DNA REPAIR PROTEIN RECO"/>
    <property type="match status" value="1"/>
</dbReference>
<evidence type="ECO:0000256" key="4">
    <source>
        <dbReference type="ARBA" id="ARBA00023172"/>
    </source>
</evidence>
<keyword evidence="5 7" id="KW-0234">DNA repair</keyword>
<reference evidence="9" key="1">
    <citation type="journal article" date="2019" name="PLoS Negl. Trop. Dis.">
        <title>Revisiting the worldwide diversity of Leptospira species in the environment.</title>
        <authorList>
            <person name="Vincent A.T."/>
            <person name="Schiettekatte O."/>
            <person name="Bourhy P."/>
            <person name="Veyrier F.J."/>
            <person name="Picardeau M."/>
        </authorList>
    </citation>
    <scope>NUCLEOTIDE SEQUENCE [LARGE SCALE GENOMIC DNA]</scope>
    <source>
        <strain evidence="9">201300427</strain>
    </source>
</reference>
<dbReference type="SUPFAM" id="SSF50249">
    <property type="entry name" value="Nucleic acid-binding proteins"/>
    <property type="match status" value="1"/>
</dbReference>
<evidence type="ECO:0000256" key="2">
    <source>
        <dbReference type="ARBA" id="ARBA00021310"/>
    </source>
</evidence>
<dbReference type="GO" id="GO:0043590">
    <property type="term" value="C:bacterial nucleoid"/>
    <property type="evidence" value="ECO:0007669"/>
    <property type="project" value="TreeGrafter"/>
</dbReference>
<dbReference type="RefSeq" id="WP_135760871.1">
    <property type="nucleotide sequence ID" value="NZ_RQHW01000047.1"/>
</dbReference>
<dbReference type="HAMAP" id="MF_00201">
    <property type="entry name" value="RecO"/>
    <property type="match status" value="1"/>
</dbReference>
<evidence type="ECO:0000313" key="10">
    <source>
        <dbReference type="Proteomes" id="UP000298058"/>
    </source>
</evidence>
<feature type="domain" description="DNA replication/recombination mediator RecO N-terminal" evidence="8">
    <location>
        <begin position="1"/>
        <end position="79"/>
    </location>
</feature>
<dbReference type="OrthoDB" id="9812244at2"/>
<sequence>MALKKERGIVIHSMDFGDSDRLISLAGENHIRMKFISKGIRKSKRRPIASTELGSLVEIDFYDQAEKDWKSIKEIVLVNRYDHLKSNYTGTLFLMYLTELTSHLYPEGELHPFLHQLLSGSFDHCSEHGFRAEILPFFKLRALANLGHFPTEFYCVSCGEEVLAKSRSFFSWENREFLCGDCHTLPKDQSSMLRLFHQILKTRFSLFLAARPGSDAIREADYVLNQYLRSITGKEMKSYFEFYKTIGYS</sequence>
<dbReference type="GO" id="GO:0006310">
    <property type="term" value="P:DNA recombination"/>
    <property type="evidence" value="ECO:0007669"/>
    <property type="project" value="UniProtKB-UniRule"/>
</dbReference>
<dbReference type="InterPro" id="IPR022572">
    <property type="entry name" value="DNA_rep/recomb_RecO_N"/>
</dbReference>
<evidence type="ECO:0000256" key="3">
    <source>
        <dbReference type="ARBA" id="ARBA00022763"/>
    </source>
</evidence>
<gene>
    <name evidence="7 9" type="primary">recO</name>
    <name evidence="9" type="ORF">EHS15_12265</name>
</gene>
<dbReference type="SUPFAM" id="SSF57863">
    <property type="entry name" value="ArfGap/RecO-like zinc finger"/>
    <property type="match status" value="1"/>
</dbReference>
<dbReference type="PANTHER" id="PTHR33991">
    <property type="entry name" value="DNA REPAIR PROTEIN RECO"/>
    <property type="match status" value="1"/>
</dbReference>
<evidence type="ECO:0000256" key="5">
    <source>
        <dbReference type="ARBA" id="ARBA00023204"/>
    </source>
</evidence>
<organism evidence="9 10">
    <name type="scientific">Leptospira idonii</name>
    <dbReference type="NCBI Taxonomy" id="1193500"/>
    <lineage>
        <taxon>Bacteria</taxon>
        <taxon>Pseudomonadati</taxon>
        <taxon>Spirochaetota</taxon>
        <taxon>Spirochaetia</taxon>
        <taxon>Leptospirales</taxon>
        <taxon>Leptospiraceae</taxon>
        <taxon>Leptospira</taxon>
    </lineage>
</organism>